<gene>
    <name evidence="1" type="ORF">ENP47_07825</name>
</gene>
<proteinExistence type="predicted"/>
<dbReference type="AlphaFoldDB" id="A0A7C2BGV6"/>
<comment type="caution">
    <text evidence="1">The sequence shown here is derived from an EMBL/GenBank/DDBJ whole genome shotgun (WGS) entry which is preliminary data.</text>
</comment>
<accession>A0A7C2BGV6</accession>
<organism evidence="1">
    <name type="scientific">Thermomicrobium roseum</name>
    <dbReference type="NCBI Taxonomy" id="500"/>
    <lineage>
        <taxon>Bacteria</taxon>
        <taxon>Pseudomonadati</taxon>
        <taxon>Thermomicrobiota</taxon>
        <taxon>Thermomicrobia</taxon>
        <taxon>Thermomicrobiales</taxon>
        <taxon>Thermomicrobiaceae</taxon>
        <taxon>Thermomicrobium</taxon>
    </lineage>
</organism>
<protein>
    <submittedName>
        <fullName evidence="1">Uncharacterized protein</fullName>
    </submittedName>
</protein>
<sequence length="70" mass="7449">MREFFLAPCRIGWLLVTGPLIAYGVATGQWTVLLAASAPAAGAFIAWLVARRMPACSLPDTPQSEGTSRD</sequence>
<name>A0A7C2BGV6_THERO</name>
<reference evidence="1" key="1">
    <citation type="journal article" date="2020" name="mSystems">
        <title>Genome- and Community-Level Interaction Insights into Carbon Utilization and Element Cycling Functions of Hydrothermarchaeota in Hydrothermal Sediment.</title>
        <authorList>
            <person name="Zhou Z."/>
            <person name="Liu Y."/>
            <person name="Xu W."/>
            <person name="Pan J."/>
            <person name="Luo Z.H."/>
            <person name="Li M."/>
        </authorList>
    </citation>
    <scope>NUCLEOTIDE SEQUENCE [LARGE SCALE GENOMIC DNA]</scope>
    <source>
        <strain evidence="1">SpSt-222</strain>
    </source>
</reference>
<dbReference type="EMBL" id="DSJL01000011">
    <property type="protein sequence ID" value="HEF65488.1"/>
    <property type="molecule type" value="Genomic_DNA"/>
</dbReference>
<evidence type="ECO:0000313" key="1">
    <source>
        <dbReference type="EMBL" id="HEF65488.1"/>
    </source>
</evidence>